<keyword evidence="4" id="KW-1185">Reference proteome</keyword>
<evidence type="ECO:0008006" key="5">
    <source>
        <dbReference type="Google" id="ProtNLM"/>
    </source>
</evidence>
<sequence>MKFTSSLLGLSSLILFSLAQAQGPVACPTATRTIQNRGCRNECQFTDCAFQTTIRNPCGCPASIPTATLIAPCEAPCPYQGCDIEFRTSALACPTTTSSTRRWPPVWTTSTSTSTTRRTTSTTTRRTTSTTVRSTTRPNTTQTAVITSVITLAPPTRTTSTPCPTVTRITSPADCAPIRCPVPTCQVRTTLGIPCNCVPRTVLWVQGCATTCPEGCLTRTETVNAANC</sequence>
<dbReference type="EMBL" id="MU865288">
    <property type="protein sequence ID" value="KAK4232289.1"/>
    <property type="molecule type" value="Genomic_DNA"/>
</dbReference>
<evidence type="ECO:0000256" key="2">
    <source>
        <dbReference type="SAM" id="SignalP"/>
    </source>
</evidence>
<protein>
    <recommendedName>
        <fullName evidence="5">Extracellular membrane protein CFEM domain-containing protein</fullName>
    </recommendedName>
</protein>
<reference evidence="3" key="2">
    <citation type="submission" date="2023-05" db="EMBL/GenBank/DDBJ databases">
        <authorList>
            <consortium name="Lawrence Berkeley National Laboratory"/>
            <person name="Steindorff A."/>
            <person name="Hensen N."/>
            <person name="Bonometti L."/>
            <person name="Westerberg I."/>
            <person name="Brannstrom I.O."/>
            <person name="Guillou S."/>
            <person name="Cros-Aarteil S."/>
            <person name="Calhoun S."/>
            <person name="Haridas S."/>
            <person name="Kuo A."/>
            <person name="Mondo S."/>
            <person name="Pangilinan J."/>
            <person name="Riley R."/>
            <person name="Labutti K."/>
            <person name="Andreopoulos B."/>
            <person name="Lipzen A."/>
            <person name="Chen C."/>
            <person name="Yanf M."/>
            <person name="Daum C."/>
            <person name="Ng V."/>
            <person name="Clum A."/>
            <person name="Ohm R."/>
            <person name="Martin F."/>
            <person name="Silar P."/>
            <person name="Natvig D."/>
            <person name="Lalanne C."/>
            <person name="Gautier V."/>
            <person name="Ament-Velasquez S.L."/>
            <person name="Kruys A."/>
            <person name="Hutchinson M.I."/>
            <person name="Powell A.J."/>
            <person name="Barry K."/>
            <person name="Miller A.N."/>
            <person name="Grigoriev I.V."/>
            <person name="Debuchy R."/>
            <person name="Gladieux P."/>
            <person name="Thoren M.H."/>
            <person name="Johannesson H."/>
        </authorList>
    </citation>
    <scope>NUCLEOTIDE SEQUENCE</scope>
    <source>
        <strain evidence="3">CBS 990.96</strain>
    </source>
</reference>
<proteinExistence type="predicted"/>
<dbReference type="AlphaFoldDB" id="A0AAN7BZ26"/>
<keyword evidence="2" id="KW-0732">Signal</keyword>
<evidence type="ECO:0000313" key="4">
    <source>
        <dbReference type="Proteomes" id="UP001301958"/>
    </source>
</evidence>
<dbReference type="Proteomes" id="UP001301958">
    <property type="component" value="Unassembled WGS sequence"/>
</dbReference>
<evidence type="ECO:0000256" key="1">
    <source>
        <dbReference type="SAM" id="MobiDB-lite"/>
    </source>
</evidence>
<feature type="signal peptide" evidence="2">
    <location>
        <begin position="1"/>
        <end position="21"/>
    </location>
</feature>
<accession>A0AAN7BZ26</accession>
<feature type="region of interest" description="Disordered" evidence="1">
    <location>
        <begin position="104"/>
        <end position="128"/>
    </location>
</feature>
<gene>
    <name evidence="3" type="ORF">QBC38DRAFT_91947</name>
</gene>
<name>A0AAN7BZ26_9PEZI</name>
<evidence type="ECO:0000313" key="3">
    <source>
        <dbReference type="EMBL" id="KAK4232289.1"/>
    </source>
</evidence>
<reference evidence="3" key="1">
    <citation type="journal article" date="2023" name="Mol. Phylogenet. Evol.">
        <title>Genome-scale phylogeny and comparative genomics of the fungal order Sordariales.</title>
        <authorList>
            <person name="Hensen N."/>
            <person name="Bonometti L."/>
            <person name="Westerberg I."/>
            <person name="Brannstrom I.O."/>
            <person name="Guillou S."/>
            <person name="Cros-Aarteil S."/>
            <person name="Calhoun S."/>
            <person name="Haridas S."/>
            <person name="Kuo A."/>
            <person name="Mondo S."/>
            <person name="Pangilinan J."/>
            <person name="Riley R."/>
            <person name="LaButti K."/>
            <person name="Andreopoulos B."/>
            <person name="Lipzen A."/>
            <person name="Chen C."/>
            <person name="Yan M."/>
            <person name="Daum C."/>
            <person name="Ng V."/>
            <person name="Clum A."/>
            <person name="Steindorff A."/>
            <person name="Ohm R.A."/>
            <person name="Martin F."/>
            <person name="Silar P."/>
            <person name="Natvig D.O."/>
            <person name="Lalanne C."/>
            <person name="Gautier V."/>
            <person name="Ament-Velasquez S.L."/>
            <person name="Kruys A."/>
            <person name="Hutchinson M.I."/>
            <person name="Powell A.J."/>
            <person name="Barry K."/>
            <person name="Miller A.N."/>
            <person name="Grigoriev I.V."/>
            <person name="Debuchy R."/>
            <person name="Gladieux P."/>
            <person name="Hiltunen Thoren M."/>
            <person name="Johannesson H."/>
        </authorList>
    </citation>
    <scope>NUCLEOTIDE SEQUENCE</scope>
    <source>
        <strain evidence="3">CBS 990.96</strain>
    </source>
</reference>
<feature type="chain" id="PRO_5042890840" description="Extracellular membrane protein CFEM domain-containing protein" evidence="2">
    <location>
        <begin position="22"/>
        <end position="228"/>
    </location>
</feature>
<comment type="caution">
    <text evidence="3">The sequence shown here is derived from an EMBL/GenBank/DDBJ whole genome shotgun (WGS) entry which is preliminary data.</text>
</comment>
<organism evidence="3 4">
    <name type="scientific">Podospora fimiseda</name>
    <dbReference type="NCBI Taxonomy" id="252190"/>
    <lineage>
        <taxon>Eukaryota</taxon>
        <taxon>Fungi</taxon>
        <taxon>Dikarya</taxon>
        <taxon>Ascomycota</taxon>
        <taxon>Pezizomycotina</taxon>
        <taxon>Sordariomycetes</taxon>
        <taxon>Sordariomycetidae</taxon>
        <taxon>Sordariales</taxon>
        <taxon>Podosporaceae</taxon>
        <taxon>Podospora</taxon>
    </lineage>
</organism>